<dbReference type="PATRIC" id="fig|1028307.3.peg.4422"/>
<dbReference type="InterPro" id="IPR005569">
    <property type="entry name" value="Arc_DNA-bd_dom"/>
</dbReference>
<gene>
    <name evidence="2" type="ordered locus">EAE_22235</name>
</gene>
<evidence type="ECO:0000259" key="1">
    <source>
        <dbReference type="Pfam" id="PF03869"/>
    </source>
</evidence>
<dbReference type="Proteomes" id="UP000008881">
    <property type="component" value="Chromosome"/>
</dbReference>
<accession>A0A0H3FXS8</accession>
<keyword evidence="3" id="KW-1185">Reference proteome</keyword>
<reference evidence="2 3" key="1">
    <citation type="journal article" date="2012" name="J. Bacteriol.">
        <title>Complete genome sequence of Enterobacter aerogenes KCTC 2190.</title>
        <authorList>
            <person name="Shin S.H."/>
            <person name="Kim S."/>
            <person name="Kim J.Y."/>
            <person name="Lee S."/>
            <person name="Um Y."/>
            <person name="Oh M.K."/>
            <person name="Kim Y.R."/>
            <person name="Lee J."/>
            <person name="Yang K.S."/>
        </authorList>
    </citation>
    <scope>NUCLEOTIDE SEQUENCE [LARGE SCALE GENOMIC DNA]</scope>
    <source>
        <strain evidence="2 3">KCTC 2190</strain>
    </source>
</reference>
<dbReference type="HOGENOM" id="CLU_3025333_0_0_6"/>
<dbReference type="EMBL" id="CP002824">
    <property type="protein sequence ID" value="AEG99346.1"/>
    <property type="molecule type" value="Genomic_DNA"/>
</dbReference>
<dbReference type="OrthoDB" id="6462921at2"/>
<dbReference type="SUPFAM" id="SSF47598">
    <property type="entry name" value="Ribbon-helix-helix"/>
    <property type="match status" value="1"/>
</dbReference>
<dbReference type="KEGG" id="eae:EAE_22235"/>
<dbReference type="GeneID" id="93312617"/>
<dbReference type="GO" id="GO:0003677">
    <property type="term" value="F:DNA binding"/>
    <property type="evidence" value="ECO:0007669"/>
    <property type="project" value="InterPro"/>
</dbReference>
<dbReference type="Pfam" id="PF03869">
    <property type="entry name" value="Arc"/>
    <property type="match status" value="1"/>
</dbReference>
<evidence type="ECO:0000313" key="3">
    <source>
        <dbReference type="Proteomes" id="UP000008881"/>
    </source>
</evidence>
<organism evidence="2 3">
    <name type="scientific">Klebsiella aerogenes (strain ATCC 13048 / DSM 30053 / CCUG 1429 / JCM 1235 / KCTC 2190 / NBRC 13534 / NCIMB 10102 / NCTC 10006 / CDC 819-56)</name>
    <name type="common">Enterobacter aerogenes</name>
    <dbReference type="NCBI Taxonomy" id="1028307"/>
    <lineage>
        <taxon>Bacteria</taxon>
        <taxon>Pseudomonadati</taxon>
        <taxon>Pseudomonadota</taxon>
        <taxon>Gammaproteobacteria</taxon>
        <taxon>Enterobacterales</taxon>
        <taxon>Enterobacteriaceae</taxon>
        <taxon>Klebsiella/Raoultella group</taxon>
        <taxon>Klebsiella</taxon>
    </lineage>
</organism>
<dbReference type="RefSeq" id="WP_015705866.1">
    <property type="nucleotide sequence ID" value="NC_015663.1"/>
</dbReference>
<evidence type="ECO:0000313" key="2">
    <source>
        <dbReference type="EMBL" id="AEG99346.1"/>
    </source>
</evidence>
<protein>
    <recommendedName>
        <fullName evidence="1">Arc-like DNA binding domain-containing protein</fullName>
    </recommendedName>
</protein>
<feature type="domain" description="Arc-like DNA binding" evidence="1">
    <location>
        <begin position="5"/>
        <end position="44"/>
    </location>
</feature>
<dbReference type="eggNOG" id="ENOG50347A1">
    <property type="taxonomic scope" value="Bacteria"/>
</dbReference>
<name>A0A0H3FXS8_KLEAK</name>
<dbReference type="GO" id="GO:0006355">
    <property type="term" value="P:regulation of DNA-templated transcription"/>
    <property type="evidence" value="ECO:0007669"/>
    <property type="project" value="InterPro"/>
</dbReference>
<dbReference type="InterPro" id="IPR010985">
    <property type="entry name" value="Ribbon_hlx_hlx"/>
</dbReference>
<sequence>MEKAKDMYQRKVRFPEDVRKAIERNGEEQCRQFNTELIYQLRKAYGLTGEKIAQV</sequence>
<proteinExistence type="predicted"/>
<dbReference type="AlphaFoldDB" id="A0A0H3FXS8"/>